<gene>
    <name evidence="4" type="ORF">AMD00_16750</name>
</gene>
<keyword evidence="1" id="KW-0378">Hydrolase</keyword>
<dbReference type="InterPro" id="IPR017439">
    <property type="entry name" value="Amidohydrolase"/>
</dbReference>
<dbReference type="NCBIfam" id="TIGR01891">
    <property type="entry name" value="amidohydrolases"/>
    <property type="match status" value="1"/>
</dbReference>
<dbReference type="PANTHER" id="PTHR11014">
    <property type="entry name" value="PEPTIDASE M20 FAMILY MEMBER"/>
    <property type="match status" value="1"/>
</dbReference>
<keyword evidence="5" id="KW-1185">Reference proteome</keyword>
<dbReference type="GeneID" id="301137742"/>
<dbReference type="Gene3D" id="3.30.70.360">
    <property type="match status" value="1"/>
</dbReference>
<dbReference type="InterPro" id="IPR011650">
    <property type="entry name" value="Peptidase_M20_dimer"/>
</dbReference>
<name>A0A0M0LGZ8_9BACL</name>
<dbReference type="PATRIC" id="fig|263475.3.peg.4640"/>
<accession>A0A0M0LGZ8</accession>
<dbReference type="Gene3D" id="3.40.630.10">
    <property type="entry name" value="Zn peptidases"/>
    <property type="match status" value="1"/>
</dbReference>
<dbReference type="RefSeq" id="WP_053418131.1">
    <property type="nucleotide sequence ID" value="NZ_LILB01000005.1"/>
</dbReference>
<reference evidence="5" key="1">
    <citation type="submission" date="2015-08" db="EMBL/GenBank/DDBJ databases">
        <title>Fjat-10028 dsm 16317.</title>
        <authorList>
            <person name="Liu B."/>
            <person name="Wang J."/>
            <person name="Zhu Y."/>
            <person name="Liu G."/>
            <person name="Chen Q."/>
            <person name="Chen Z."/>
            <person name="Lan J."/>
            <person name="Che J."/>
            <person name="Ge C."/>
            <person name="Shi H."/>
            <person name="Pan Z."/>
            <person name="Liu X."/>
        </authorList>
    </citation>
    <scope>NUCLEOTIDE SEQUENCE [LARGE SCALE GENOMIC DNA]</scope>
    <source>
        <strain evidence="5">DSM 16317</strain>
    </source>
</reference>
<dbReference type="Proteomes" id="UP000036867">
    <property type="component" value="Unassembled WGS sequence"/>
</dbReference>
<dbReference type="GO" id="GO:0050118">
    <property type="term" value="F:N-acetyldiaminopimelate deacetylase activity"/>
    <property type="evidence" value="ECO:0007669"/>
    <property type="project" value="UniProtKB-ARBA"/>
</dbReference>
<dbReference type="EMBL" id="LILB01000005">
    <property type="protein sequence ID" value="KOO49953.1"/>
    <property type="molecule type" value="Genomic_DNA"/>
</dbReference>
<dbReference type="InterPro" id="IPR002933">
    <property type="entry name" value="Peptidase_M20"/>
</dbReference>
<sequence>MSAITQKELLTTIYEEIDQGFDEIVAWRRYLHEHPELSFEEYETAKFIAEKLESFGLEVKKGIGGNGLIGILKGDQAGKTIALRADFDALPITDLKEVAYKSQKDGVMHACGHDGHTTALLATAKTLSHYREHLHGNIIFIFQHAEEKPPGGAKFMIAEDVLKDVDYVFGAHLDSGSPVGKVSVGDGFKMAAVDKFAIKIQGLGGHGAKPQQSIDSIVVGSEIVGALQKIVSRRLNPFDAAVVTVGVFHAGSAFNIIADSAIIEGTVRTMTDEVRNKVKEEIYSIVKGVTESAHATYEIDYLHGYPALYNHPTETELVKELFEVEFGTESVIEFEPSMGGEDFAYFLNEKPGTYFKAGSRNDDERTHFAHHHPKFDFDERALLTIEKAFVKIVSHYLFK</sequence>
<evidence type="ECO:0000256" key="1">
    <source>
        <dbReference type="ARBA" id="ARBA00022801"/>
    </source>
</evidence>
<evidence type="ECO:0000313" key="5">
    <source>
        <dbReference type="Proteomes" id="UP000036867"/>
    </source>
</evidence>
<dbReference type="SUPFAM" id="SSF55031">
    <property type="entry name" value="Bacterial exopeptidase dimerisation domain"/>
    <property type="match status" value="1"/>
</dbReference>
<comment type="cofactor">
    <cofactor evidence="2">
        <name>Mn(2+)</name>
        <dbReference type="ChEBI" id="CHEBI:29035"/>
    </cofactor>
    <text evidence="2">The Mn(2+) ion enhances activity.</text>
</comment>
<feature type="domain" description="Peptidase M20 dimerisation" evidence="3">
    <location>
        <begin position="196"/>
        <end position="288"/>
    </location>
</feature>
<dbReference type="GO" id="GO:0019877">
    <property type="term" value="P:diaminopimelate biosynthetic process"/>
    <property type="evidence" value="ECO:0007669"/>
    <property type="project" value="UniProtKB-ARBA"/>
</dbReference>
<dbReference type="InterPro" id="IPR036264">
    <property type="entry name" value="Bact_exopeptidase_dim_dom"/>
</dbReference>
<protein>
    <submittedName>
        <fullName evidence="4">Peptidase M20</fullName>
    </submittedName>
</protein>
<organism evidence="4 5">
    <name type="scientific">Viridibacillus arvi</name>
    <dbReference type="NCBI Taxonomy" id="263475"/>
    <lineage>
        <taxon>Bacteria</taxon>
        <taxon>Bacillati</taxon>
        <taxon>Bacillota</taxon>
        <taxon>Bacilli</taxon>
        <taxon>Bacillales</taxon>
        <taxon>Caryophanaceae</taxon>
        <taxon>Viridibacillus</taxon>
    </lineage>
</organism>
<dbReference type="Pfam" id="PF07687">
    <property type="entry name" value="M20_dimer"/>
    <property type="match status" value="1"/>
</dbReference>
<dbReference type="SUPFAM" id="SSF53187">
    <property type="entry name" value="Zn-dependent exopeptidases"/>
    <property type="match status" value="1"/>
</dbReference>
<dbReference type="PANTHER" id="PTHR11014:SF63">
    <property type="entry name" value="METALLOPEPTIDASE, PUTATIVE (AFU_ORTHOLOGUE AFUA_6G09600)-RELATED"/>
    <property type="match status" value="1"/>
</dbReference>
<feature type="binding site" evidence="2">
    <location>
        <position position="113"/>
    </location>
    <ligand>
        <name>Mn(2+)</name>
        <dbReference type="ChEBI" id="CHEBI:29035"/>
        <label>2</label>
    </ligand>
</feature>
<dbReference type="AlphaFoldDB" id="A0A0M0LGZ8"/>
<dbReference type="GO" id="GO:0046872">
    <property type="term" value="F:metal ion binding"/>
    <property type="evidence" value="ECO:0007669"/>
    <property type="project" value="UniProtKB-KW"/>
</dbReference>
<proteinExistence type="predicted"/>
<evidence type="ECO:0000259" key="3">
    <source>
        <dbReference type="Pfam" id="PF07687"/>
    </source>
</evidence>
<dbReference type="Pfam" id="PF01546">
    <property type="entry name" value="Peptidase_M20"/>
    <property type="match status" value="1"/>
</dbReference>
<keyword evidence="2" id="KW-0479">Metal-binding</keyword>
<evidence type="ECO:0000313" key="4">
    <source>
        <dbReference type="EMBL" id="KOO49953.1"/>
    </source>
</evidence>
<dbReference type="OrthoDB" id="2416606at2"/>
<dbReference type="STRING" id="263475.AMD00_16750"/>
<feature type="binding site" evidence="2">
    <location>
        <position position="111"/>
    </location>
    <ligand>
        <name>Mn(2+)</name>
        <dbReference type="ChEBI" id="CHEBI:29035"/>
        <label>2</label>
    </ligand>
</feature>
<comment type="caution">
    <text evidence="4">The sequence shown here is derived from an EMBL/GenBank/DDBJ whole genome shotgun (WGS) entry which is preliminary data.</text>
</comment>
<dbReference type="FunFam" id="3.30.70.360:FF:000001">
    <property type="entry name" value="N-acetyldiaminopimelate deacetylase"/>
    <property type="match status" value="1"/>
</dbReference>
<feature type="binding site" evidence="2">
    <location>
        <position position="371"/>
    </location>
    <ligand>
        <name>Mn(2+)</name>
        <dbReference type="ChEBI" id="CHEBI:29035"/>
        <label>2</label>
    </ligand>
</feature>
<keyword evidence="2" id="KW-0464">Manganese</keyword>
<feature type="binding site" evidence="2">
    <location>
        <position position="147"/>
    </location>
    <ligand>
        <name>Mn(2+)</name>
        <dbReference type="ChEBI" id="CHEBI:29035"/>
        <label>2</label>
    </ligand>
</feature>
<dbReference type="PIRSF" id="PIRSF005962">
    <property type="entry name" value="Pept_M20D_amidohydro"/>
    <property type="match status" value="1"/>
</dbReference>
<feature type="binding site" evidence="2">
    <location>
        <position position="172"/>
    </location>
    <ligand>
        <name>Mn(2+)</name>
        <dbReference type="ChEBI" id="CHEBI:29035"/>
        <label>2</label>
    </ligand>
</feature>
<evidence type="ECO:0000256" key="2">
    <source>
        <dbReference type="PIRSR" id="PIRSR005962-1"/>
    </source>
</evidence>